<evidence type="ECO:0000313" key="3">
    <source>
        <dbReference type="EMBL" id="GFF78856.1"/>
    </source>
</evidence>
<dbReference type="EMBL" id="BCLY01000008">
    <property type="protein sequence ID" value="GAQ06128.1"/>
    <property type="molecule type" value="Genomic_DNA"/>
</dbReference>
<evidence type="ECO:0000256" key="1">
    <source>
        <dbReference type="SAM" id="MobiDB-lite"/>
    </source>
</evidence>
<proteinExistence type="predicted"/>
<dbReference type="Proteomes" id="UP000051487">
    <property type="component" value="Unassembled WGS sequence"/>
</dbReference>
<keyword evidence="5" id="KW-1185">Reference proteome</keyword>
<evidence type="ECO:0000313" key="5">
    <source>
        <dbReference type="Proteomes" id="UP000465220"/>
    </source>
</evidence>
<evidence type="ECO:0000313" key="4">
    <source>
        <dbReference type="Proteomes" id="UP000051487"/>
    </source>
</evidence>
<feature type="region of interest" description="Disordered" evidence="1">
    <location>
        <begin position="259"/>
        <end position="285"/>
    </location>
</feature>
<gene>
    <name evidence="2" type="ORF">ALT_3449</name>
    <name evidence="3" type="ORF">IFM60648_05324</name>
</gene>
<dbReference type="EMBL" id="BLKI01000027">
    <property type="protein sequence ID" value="GFF78856.1"/>
    <property type="molecule type" value="Genomic_DNA"/>
</dbReference>
<comment type="caution">
    <text evidence="2">The sequence shown here is derived from an EMBL/GenBank/DDBJ whole genome shotgun (WGS) entry which is preliminary data.</text>
</comment>
<name>A0AAN4T9H9_ASPLE</name>
<organism evidence="2 4">
    <name type="scientific">Aspergillus lentulus</name>
    <dbReference type="NCBI Taxonomy" id="293939"/>
    <lineage>
        <taxon>Eukaryota</taxon>
        <taxon>Fungi</taxon>
        <taxon>Dikarya</taxon>
        <taxon>Ascomycota</taxon>
        <taxon>Pezizomycotina</taxon>
        <taxon>Eurotiomycetes</taxon>
        <taxon>Eurotiomycetidae</taxon>
        <taxon>Eurotiales</taxon>
        <taxon>Aspergillaceae</taxon>
        <taxon>Aspergillus</taxon>
        <taxon>Aspergillus subgen. Fumigati</taxon>
    </lineage>
</organism>
<dbReference type="AlphaFoldDB" id="A0AAN4T9H9"/>
<accession>A0AAN4T9H9</accession>
<protein>
    <submittedName>
        <fullName evidence="2">Uncharacterized protein</fullName>
    </submittedName>
</protein>
<reference evidence="2 4" key="1">
    <citation type="submission" date="2015-11" db="EMBL/GenBank/DDBJ databases">
        <title>Aspergillus lentulus strain IFM 54703T.</title>
        <authorList>
            <person name="Kusuya Y."/>
            <person name="Sakai K."/>
            <person name="Kamei K."/>
            <person name="Takahashi H."/>
            <person name="Yaguchi T."/>
        </authorList>
    </citation>
    <scope>NUCLEOTIDE SEQUENCE [LARGE SCALE GENOMIC DNA]</scope>
    <source>
        <strain evidence="2 4">IFM 54703</strain>
    </source>
</reference>
<sequence length="285" mass="31609">MTLVFAVSFTGAGSMPLANSTGSSALIEEPSLDWARDSKLGLGTQPEVEDKPKWPPVLVPEGAHITSTMIEGEQPPIPQPTSPPPISPCERVPGAPVLSLALSCSPTMPLTGSLEISIRVIYHGLSDNVKEELWPITFHTWAFKPVDSQFRVYRHRCRDHSSLETEEEWETFYADGHRHQFWDNSDKLINVFENRDNQLLTLFPGESWSDFWTMTADGDGLPDALKPGERLQYQFKGNTLDRWDYGTAESHAQTIVTLPGSGVEPISNPKDTEGRPKVVVPAQTS</sequence>
<reference evidence="3 5" key="2">
    <citation type="submission" date="2020-01" db="EMBL/GenBank/DDBJ databases">
        <title>Draft genome sequence of Aspergillus lentulus IFM 60648.</title>
        <authorList>
            <person name="Takahashi H."/>
            <person name="Yaguchi T."/>
        </authorList>
    </citation>
    <scope>NUCLEOTIDE SEQUENCE [LARGE SCALE GENOMIC DNA]</scope>
    <source>
        <strain evidence="3 5">IFM 60648</strain>
    </source>
</reference>
<dbReference type="Proteomes" id="UP000465220">
    <property type="component" value="Unassembled WGS sequence"/>
</dbReference>
<evidence type="ECO:0000313" key="2">
    <source>
        <dbReference type="EMBL" id="GAQ06128.1"/>
    </source>
</evidence>